<protein>
    <submittedName>
        <fullName evidence="3">Beta-galactosidase/beta-glucuronidase</fullName>
    </submittedName>
</protein>
<sequence>MIITEYGADTLSGVHSVLDQPWTEDYQVALLDTYHRVFDCIPAVVGEQVWNFADFQTTSGAFRVDDNRKRVFTPDRCPKAAARILRTRWRNQASDTGSR</sequence>
<dbReference type="AlphaFoldDB" id="A0AAW8DKG7"/>
<organism evidence="3 6">
    <name type="scientific">Arthrobacter bambusae</name>
    <dbReference type="NCBI Taxonomy" id="1338426"/>
    <lineage>
        <taxon>Bacteria</taxon>
        <taxon>Bacillati</taxon>
        <taxon>Actinomycetota</taxon>
        <taxon>Actinomycetes</taxon>
        <taxon>Micrococcales</taxon>
        <taxon>Micrococcaceae</taxon>
        <taxon>Arthrobacter</taxon>
    </lineage>
</organism>
<reference evidence="3 5" key="1">
    <citation type="submission" date="2023-07" db="EMBL/GenBank/DDBJ databases">
        <title>Sorghum-associated microbial communities from plants grown in Nebraska, USA.</title>
        <authorList>
            <person name="Schachtman D."/>
        </authorList>
    </citation>
    <scope>NUCLEOTIDE SEQUENCE</scope>
    <source>
        <strain evidence="3">DS1006</strain>
        <strain evidence="4 5">DS1016</strain>
    </source>
</reference>
<comment type="caution">
    <text evidence="3">The sequence shown here is derived from an EMBL/GenBank/DDBJ whole genome shotgun (WGS) entry which is preliminary data.</text>
</comment>
<proteinExistence type="inferred from homology"/>
<dbReference type="EMBL" id="JAUSTF010000010">
    <property type="protein sequence ID" value="MDQ0182268.1"/>
    <property type="molecule type" value="Genomic_DNA"/>
</dbReference>
<accession>A0AAW8DKG7</accession>
<dbReference type="EMBL" id="JAUSRG010000010">
    <property type="protein sequence ID" value="MDP9906174.1"/>
    <property type="molecule type" value="Genomic_DNA"/>
</dbReference>
<keyword evidence="5" id="KW-1185">Reference proteome</keyword>
<evidence type="ECO:0000313" key="6">
    <source>
        <dbReference type="Proteomes" id="UP001242995"/>
    </source>
</evidence>
<dbReference type="Proteomes" id="UP001230951">
    <property type="component" value="Unassembled WGS sequence"/>
</dbReference>
<dbReference type="SUPFAM" id="SSF51445">
    <property type="entry name" value="(Trans)glycosidases"/>
    <property type="match status" value="1"/>
</dbReference>
<dbReference type="Gene3D" id="3.20.20.80">
    <property type="entry name" value="Glycosidases"/>
    <property type="match status" value="1"/>
</dbReference>
<evidence type="ECO:0000259" key="2">
    <source>
        <dbReference type="Pfam" id="PF02836"/>
    </source>
</evidence>
<evidence type="ECO:0000256" key="1">
    <source>
        <dbReference type="ARBA" id="ARBA00007401"/>
    </source>
</evidence>
<dbReference type="GO" id="GO:0005975">
    <property type="term" value="P:carbohydrate metabolic process"/>
    <property type="evidence" value="ECO:0007669"/>
    <property type="project" value="InterPro"/>
</dbReference>
<dbReference type="Proteomes" id="UP001242995">
    <property type="component" value="Unassembled WGS sequence"/>
</dbReference>
<dbReference type="PANTHER" id="PTHR10066">
    <property type="entry name" value="BETA-GLUCURONIDASE"/>
    <property type="match status" value="1"/>
</dbReference>
<dbReference type="InterPro" id="IPR017853">
    <property type="entry name" value="GH"/>
</dbReference>
<feature type="domain" description="Glycoside hydrolase family 2 catalytic" evidence="2">
    <location>
        <begin position="1"/>
        <end position="91"/>
    </location>
</feature>
<dbReference type="InterPro" id="IPR006103">
    <property type="entry name" value="Glyco_hydro_2_cat"/>
</dbReference>
<dbReference type="GO" id="GO:0004566">
    <property type="term" value="F:beta-glucuronidase activity"/>
    <property type="evidence" value="ECO:0007669"/>
    <property type="project" value="TreeGrafter"/>
</dbReference>
<name>A0AAW8DKG7_9MICC</name>
<gene>
    <name evidence="3" type="ORF">J2S90_003153</name>
    <name evidence="4" type="ORF">J2S93_003715</name>
</gene>
<evidence type="ECO:0000313" key="4">
    <source>
        <dbReference type="EMBL" id="MDQ0182268.1"/>
    </source>
</evidence>
<dbReference type="Pfam" id="PF02836">
    <property type="entry name" value="Glyco_hydro_2_C"/>
    <property type="match status" value="1"/>
</dbReference>
<dbReference type="GO" id="GO:0030246">
    <property type="term" value="F:carbohydrate binding"/>
    <property type="evidence" value="ECO:0007669"/>
    <property type="project" value="TreeGrafter"/>
</dbReference>
<dbReference type="RefSeq" id="WP_306962518.1">
    <property type="nucleotide sequence ID" value="NZ_JAUSRG010000010.1"/>
</dbReference>
<dbReference type="PANTHER" id="PTHR10066:SF67">
    <property type="entry name" value="BETA-GLUCURONIDASE"/>
    <property type="match status" value="1"/>
</dbReference>
<evidence type="ECO:0000313" key="5">
    <source>
        <dbReference type="Proteomes" id="UP001230951"/>
    </source>
</evidence>
<evidence type="ECO:0000313" key="3">
    <source>
        <dbReference type="EMBL" id="MDP9906174.1"/>
    </source>
</evidence>
<comment type="similarity">
    <text evidence="1">Belongs to the glycosyl hydrolase 2 family.</text>
</comment>
<dbReference type="GO" id="GO:0019391">
    <property type="term" value="P:glucuronoside catabolic process"/>
    <property type="evidence" value="ECO:0007669"/>
    <property type="project" value="TreeGrafter"/>
</dbReference>